<reference evidence="7" key="2">
    <citation type="submission" date="2022-10" db="EMBL/GenBank/DDBJ databases">
        <authorList>
            <consortium name="ENA_rothamsted_submissions"/>
            <consortium name="culmorum"/>
            <person name="King R."/>
        </authorList>
    </citation>
    <scope>NUCLEOTIDE SEQUENCE</scope>
</reference>
<dbReference type="GO" id="GO:0031123">
    <property type="term" value="P:RNA 3'-end processing"/>
    <property type="evidence" value="ECO:0007669"/>
    <property type="project" value="UniProtKB-ARBA"/>
</dbReference>
<dbReference type="FunFam" id="3.60.15.10:FF:000017">
    <property type="entry name" value="Lactamase beta 2"/>
    <property type="match status" value="1"/>
</dbReference>
<keyword evidence="8" id="KW-1185">Reference proteome</keyword>
<dbReference type="InterPro" id="IPR041516">
    <property type="entry name" value="LACTB2_WH"/>
</dbReference>
<evidence type="ECO:0000256" key="4">
    <source>
        <dbReference type="ARBA" id="ARBA00022833"/>
    </source>
</evidence>
<keyword evidence="3" id="KW-0378">Hydrolase</keyword>
<dbReference type="InterPro" id="IPR050662">
    <property type="entry name" value="Sec-metab_biosynth-thioest"/>
</dbReference>
<dbReference type="PANTHER" id="PTHR23131">
    <property type="entry name" value="ENDORIBONUCLEASE LACTB2"/>
    <property type="match status" value="1"/>
</dbReference>
<dbReference type="EMBL" id="OU895878">
    <property type="protein sequence ID" value="CAG9806134.1"/>
    <property type="molecule type" value="Genomic_DNA"/>
</dbReference>
<accession>A0A9N9RVX7</accession>
<evidence type="ECO:0000313" key="7">
    <source>
        <dbReference type="EMBL" id="CAG9806134.1"/>
    </source>
</evidence>
<dbReference type="Proteomes" id="UP001153620">
    <property type="component" value="Chromosome 2"/>
</dbReference>
<dbReference type="Gene3D" id="3.60.15.10">
    <property type="entry name" value="Ribonuclease Z/Hydroxyacylglutathione hydrolase-like"/>
    <property type="match status" value="1"/>
</dbReference>
<evidence type="ECO:0000313" key="8">
    <source>
        <dbReference type="Proteomes" id="UP001153620"/>
    </source>
</evidence>
<dbReference type="Pfam" id="PF17778">
    <property type="entry name" value="WHD_BLACT"/>
    <property type="match status" value="1"/>
</dbReference>
<keyword evidence="2" id="KW-0479">Metal-binding</keyword>
<dbReference type="OrthoDB" id="17458at2759"/>
<dbReference type="InterPro" id="IPR036866">
    <property type="entry name" value="RibonucZ/Hydroxyglut_hydro"/>
</dbReference>
<evidence type="ECO:0000256" key="1">
    <source>
        <dbReference type="ARBA" id="ARBA00006759"/>
    </source>
</evidence>
<sequence>MIKKFFLSLVIPNNFCYIAVRQLSTNTMQPIPNITRFDRLIRILGQNRGPMTLQGTNSYLIGTAEKRLLLDTTDPNKKDYVALVEQVLKQERAVISDVVITHWHHDHIGAVENLREKNLIDENCNVWKFPRSDIKEDFDEMKIKQLTDGHEFRVDEDTTLKVHFTPGHTTDHVILYDERERTVFSGDCILGEGTAVFEDLYDYMNSLEKILDLKPDKIYPGHGNLITDAVERIKFYISHRQERERQILEVLTAHSPLSCMGIVSIVYQDVPEKMWTAAAYNVQHHLTKLKKEGRVNQIDRDSEIYFEIASHSNKL</sequence>
<keyword evidence="4" id="KW-0862">Zinc</keyword>
<organism evidence="7 8">
    <name type="scientific">Chironomus riparius</name>
    <dbReference type="NCBI Taxonomy" id="315576"/>
    <lineage>
        <taxon>Eukaryota</taxon>
        <taxon>Metazoa</taxon>
        <taxon>Ecdysozoa</taxon>
        <taxon>Arthropoda</taxon>
        <taxon>Hexapoda</taxon>
        <taxon>Insecta</taxon>
        <taxon>Pterygota</taxon>
        <taxon>Neoptera</taxon>
        <taxon>Endopterygota</taxon>
        <taxon>Diptera</taxon>
        <taxon>Nematocera</taxon>
        <taxon>Chironomoidea</taxon>
        <taxon>Chironomidae</taxon>
        <taxon>Chironominae</taxon>
        <taxon>Chironomus</taxon>
    </lineage>
</organism>
<dbReference type="GO" id="GO:0016787">
    <property type="term" value="F:hydrolase activity"/>
    <property type="evidence" value="ECO:0007669"/>
    <property type="project" value="UniProtKB-KW"/>
</dbReference>
<dbReference type="GO" id="GO:0004521">
    <property type="term" value="F:RNA endonuclease activity"/>
    <property type="evidence" value="ECO:0007669"/>
    <property type="project" value="TreeGrafter"/>
</dbReference>
<dbReference type="Pfam" id="PF00753">
    <property type="entry name" value="Lactamase_B"/>
    <property type="match status" value="1"/>
</dbReference>
<comment type="similarity">
    <text evidence="1">Belongs to the metallo-beta-lactamase superfamily. Glyoxalase II family.</text>
</comment>
<dbReference type="GO" id="GO:0005759">
    <property type="term" value="C:mitochondrial matrix"/>
    <property type="evidence" value="ECO:0007669"/>
    <property type="project" value="TreeGrafter"/>
</dbReference>
<dbReference type="InterPro" id="IPR001279">
    <property type="entry name" value="Metallo-B-lactamas"/>
</dbReference>
<dbReference type="InterPro" id="IPR047921">
    <property type="entry name" value="LACTB2-like_MBL-fold"/>
</dbReference>
<feature type="domain" description="Metallo-beta-lactamase" evidence="6">
    <location>
        <begin position="55"/>
        <end position="222"/>
    </location>
</feature>
<evidence type="ECO:0000256" key="5">
    <source>
        <dbReference type="ARBA" id="ARBA00069358"/>
    </source>
</evidence>
<dbReference type="GO" id="GO:0003727">
    <property type="term" value="F:single-stranded RNA binding"/>
    <property type="evidence" value="ECO:0007669"/>
    <property type="project" value="TreeGrafter"/>
</dbReference>
<dbReference type="Gene3D" id="1.10.10.10">
    <property type="entry name" value="Winged helix-like DNA-binding domain superfamily/Winged helix DNA-binding domain"/>
    <property type="match status" value="1"/>
</dbReference>
<evidence type="ECO:0000256" key="3">
    <source>
        <dbReference type="ARBA" id="ARBA00022801"/>
    </source>
</evidence>
<dbReference type="AlphaFoldDB" id="A0A9N9RVX7"/>
<dbReference type="SMART" id="SM00849">
    <property type="entry name" value="Lactamase_B"/>
    <property type="match status" value="1"/>
</dbReference>
<dbReference type="CDD" id="cd07722">
    <property type="entry name" value="LACTB2-like_MBL-fold"/>
    <property type="match status" value="1"/>
</dbReference>
<evidence type="ECO:0000256" key="2">
    <source>
        <dbReference type="ARBA" id="ARBA00022723"/>
    </source>
</evidence>
<protein>
    <recommendedName>
        <fullName evidence="5">Beta-lactamase-like protein 2 homolog</fullName>
    </recommendedName>
</protein>
<dbReference type="SUPFAM" id="SSF56281">
    <property type="entry name" value="Metallo-hydrolase/oxidoreductase"/>
    <property type="match status" value="1"/>
</dbReference>
<dbReference type="GO" id="GO:0046872">
    <property type="term" value="F:metal ion binding"/>
    <property type="evidence" value="ECO:0007669"/>
    <property type="project" value="UniProtKB-KW"/>
</dbReference>
<name>A0A9N9RVX7_9DIPT</name>
<proteinExistence type="inferred from homology"/>
<dbReference type="InterPro" id="IPR036388">
    <property type="entry name" value="WH-like_DNA-bd_sf"/>
</dbReference>
<evidence type="ECO:0000259" key="6">
    <source>
        <dbReference type="SMART" id="SM00849"/>
    </source>
</evidence>
<dbReference type="PANTHER" id="PTHR23131:SF0">
    <property type="entry name" value="ENDORIBONUCLEASE LACTB2"/>
    <property type="match status" value="1"/>
</dbReference>
<gene>
    <name evidence="7" type="ORF">CHIRRI_LOCUS8999</name>
</gene>
<reference evidence="7" key="1">
    <citation type="submission" date="2022-01" db="EMBL/GenBank/DDBJ databases">
        <authorList>
            <person name="King R."/>
        </authorList>
    </citation>
    <scope>NUCLEOTIDE SEQUENCE</scope>
</reference>